<name>A0A8K0KR05_LADFU</name>
<dbReference type="AlphaFoldDB" id="A0A8K0KR05"/>
<dbReference type="Pfam" id="PF07653">
    <property type="entry name" value="SH3_2"/>
    <property type="match status" value="1"/>
</dbReference>
<evidence type="ECO:0000259" key="3">
    <source>
        <dbReference type="PROSITE" id="PS50002"/>
    </source>
</evidence>
<comment type="caution">
    <text evidence="4">The sequence shown here is derived from an EMBL/GenBank/DDBJ whole genome shotgun (WGS) entry which is preliminary data.</text>
</comment>
<reference evidence="4" key="2">
    <citation type="submission" date="2017-10" db="EMBL/GenBank/DDBJ databases">
        <title>Ladona fulva Genome sequencing and assembly.</title>
        <authorList>
            <person name="Murali S."/>
            <person name="Richards S."/>
            <person name="Bandaranaike D."/>
            <person name="Bellair M."/>
            <person name="Blankenburg K."/>
            <person name="Chao H."/>
            <person name="Dinh H."/>
            <person name="Doddapaneni H."/>
            <person name="Dugan-Rocha S."/>
            <person name="Elkadiri S."/>
            <person name="Gnanaolivu R."/>
            <person name="Hernandez B."/>
            <person name="Skinner E."/>
            <person name="Javaid M."/>
            <person name="Lee S."/>
            <person name="Li M."/>
            <person name="Ming W."/>
            <person name="Munidasa M."/>
            <person name="Muniz J."/>
            <person name="Nguyen L."/>
            <person name="Hughes D."/>
            <person name="Osuji N."/>
            <person name="Pu L.-L."/>
            <person name="Puazo M."/>
            <person name="Qu C."/>
            <person name="Quiroz J."/>
            <person name="Raj R."/>
            <person name="Weissenberger G."/>
            <person name="Xin Y."/>
            <person name="Zou X."/>
            <person name="Han Y."/>
            <person name="Worley K."/>
            <person name="Muzny D."/>
            <person name="Gibbs R."/>
        </authorList>
    </citation>
    <scope>NUCLEOTIDE SEQUENCE</scope>
    <source>
        <strain evidence="4">Sampled in the wild</strain>
    </source>
</reference>
<keyword evidence="1 2" id="KW-0728">SH3 domain</keyword>
<reference evidence="4" key="1">
    <citation type="submission" date="2013-04" db="EMBL/GenBank/DDBJ databases">
        <authorList>
            <person name="Qu J."/>
            <person name="Murali S.C."/>
            <person name="Bandaranaike D."/>
            <person name="Bellair M."/>
            <person name="Blankenburg K."/>
            <person name="Chao H."/>
            <person name="Dinh H."/>
            <person name="Doddapaneni H."/>
            <person name="Downs B."/>
            <person name="Dugan-Rocha S."/>
            <person name="Elkadiri S."/>
            <person name="Gnanaolivu R.D."/>
            <person name="Hernandez B."/>
            <person name="Javaid M."/>
            <person name="Jayaseelan J.C."/>
            <person name="Lee S."/>
            <person name="Li M."/>
            <person name="Ming W."/>
            <person name="Munidasa M."/>
            <person name="Muniz J."/>
            <person name="Nguyen L."/>
            <person name="Ongeri F."/>
            <person name="Osuji N."/>
            <person name="Pu L.-L."/>
            <person name="Puazo M."/>
            <person name="Qu C."/>
            <person name="Quiroz J."/>
            <person name="Raj R."/>
            <person name="Weissenberger G."/>
            <person name="Xin Y."/>
            <person name="Zou X."/>
            <person name="Han Y."/>
            <person name="Richards S."/>
            <person name="Worley K."/>
            <person name="Muzny D."/>
            <person name="Gibbs R."/>
        </authorList>
    </citation>
    <scope>NUCLEOTIDE SEQUENCE</scope>
    <source>
        <strain evidence="4">Sampled in the wild</strain>
    </source>
</reference>
<sequence length="114" mass="12632">MEEGTIGKAVRDFLTTSEGELFLNEGDIVQITKIKDMHWCYGYSAGKEGLIPTNYIMEIEIPIIGENQELFASLADFLPQQAGDLSFARGGYETSPVFLCNSIWQNASIALHIV</sequence>
<gene>
    <name evidence="4" type="ORF">J437_LFUL018083</name>
</gene>
<dbReference type="Gene3D" id="2.30.30.40">
    <property type="entry name" value="SH3 Domains"/>
    <property type="match status" value="1"/>
</dbReference>
<dbReference type="Proteomes" id="UP000792457">
    <property type="component" value="Unassembled WGS sequence"/>
</dbReference>
<protein>
    <recommendedName>
        <fullName evidence="3">SH3 domain-containing protein</fullName>
    </recommendedName>
</protein>
<dbReference type="OrthoDB" id="27823at2759"/>
<organism evidence="4 5">
    <name type="scientific">Ladona fulva</name>
    <name type="common">Scarce chaser dragonfly</name>
    <name type="synonym">Libellula fulva</name>
    <dbReference type="NCBI Taxonomy" id="123851"/>
    <lineage>
        <taxon>Eukaryota</taxon>
        <taxon>Metazoa</taxon>
        <taxon>Ecdysozoa</taxon>
        <taxon>Arthropoda</taxon>
        <taxon>Hexapoda</taxon>
        <taxon>Insecta</taxon>
        <taxon>Pterygota</taxon>
        <taxon>Palaeoptera</taxon>
        <taxon>Odonata</taxon>
        <taxon>Epiprocta</taxon>
        <taxon>Anisoptera</taxon>
        <taxon>Libelluloidea</taxon>
        <taxon>Libellulidae</taxon>
        <taxon>Ladona</taxon>
    </lineage>
</organism>
<keyword evidence="5" id="KW-1185">Reference proteome</keyword>
<evidence type="ECO:0000313" key="5">
    <source>
        <dbReference type="Proteomes" id="UP000792457"/>
    </source>
</evidence>
<evidence type="ECO:0000256" key="1">
    <source>
        <dbReference type="ARBA" id="ARBA00022443"/>
    </source>
</evidence>
<dbReference type="SUPFAM" id="SSF50044">
    <property type="entry name" value="SH3-domain"/>
    <property type="match status" value="1"/>
</dbReference>
<dbReference type="EMBL" id="KZ309301">
    <property type="protein sequence ID" value="KAG8238200.1"/>
    <property type="molecule type" value="Genomic_DNA"/>
</dbReference>
<accession>A0A8K0KR05</accession>
<feature type="domain" description="SH3" evidence="3">
    <location>
        <begin position="2"/>
        <end position="61"/>
    </location>
</feature>
<evidence type="ECO:0000256" key="2">
    <source>
        <dbReference type="PROSITE-ProRule" id="PRU00192"/>
    </source>
</evidence>
<dbReference type="SMART" id="SM00326">
    <property type="entry name" value="SH3"/>
    <property type="match status" value="1"/>
</dbReference>
<dbReference type="InterPro" id="IPR001452">
    <property type="entry name" value="SH3_domain"/>
</dbReference>
<proteinExistence type="predicted"/>
<dbReference type="InterPro" id="IPR036028">
    <property type="entry name" value="SH3-like_dom_sf"/>
</dbReference>
<dbReference type="PROSITE" id="PS50002">
    <property type="entry name" value="SH3"/>
    <property type="match status" value="1"/>
</dbReference>
<evidence type="ECO:0000313" key="4">
    <source>
        <dbReference type="EMBL" id="KAG8238200.1"/>
    </source>
</evidence>